<accession>A0ABR5J7T2</accession>
<name>A0ABR5J7T2_9ACTN</name>
<sequence>MRFDRRRPVVSERGAPIVDVVTAIVEVAADSGRSGTFTGDVAHALASVADKVTERVVREAEFNGFVSGWQEAVSTSCGPHTGAQVYRMPRQSAPRQNSKDWSARSDP</sequence>
<feature type="compositionally biased region" description="Basic and acidic residues" evidence="1">
    <location>
        <begin position="97"/>
        <end position="107"/>
    </location>
</feature>
<protein>
    <submittedName>
        <fullName evidence="2">Uncharacterized protein</fullName>
    </submittedName>
</protein>
<reference evidence="2 3" key="1">
    <citation type="submission" date="2015-07" db="EMBL/GenBank/DDBJ databases">
        <authorList>
            <person name="Ju K.-S."/>
            <person name="Doroghazi J.R."/>
            <person name="Metcalf W.W."/>
        </authorList>
    </citation>
    <scope>NUCLEOTIDE SEQUENCE [LARGE SCALE GENOMIC DNA]</scope>
    <source>
        <strain evidence="2 3">NRRL B-3589</strain>
    </source>
</reference>
<comment type="caution">
    <text evidence="2">The sequence shown here is derived from an EMBL/GenBank/DDBJ whole genome shotgun (WGS) entry which is preliminary data.</text>
</comment>
<gene>
    <name evidence="2" type="ORF">ADK38_13845</name>
</gene>
<evidence type="ECO:0000313" key="2">
    <source>
        <dbReference type="EMBL" id="KOG89513.1"/>
    </source>
</evidence>
<evidence type="ECO:0000313" key="3">
    <source>
        <dbReference type="Proteomes" id="UP000037020"/>
    </source>
</evidence>
<proteinExistence type="predicted"/>
<organism evidence="2 3">
    <name type="scientific">Streptomyces varsoviensis</name>
    <dbReference type="NCBI Taxonomy" id="67373"/>
    <lineage>
        <taxon>Bacteria</taxon>
        <taxon>Bacillati</taxon>
        <taxon>Actinomycetota</taxon>
        <taxon>Actinomycetes</taxon>
        <taxon>Kitasatosporales</taxon>
        <taxon>Streptomycetaceae</taxon>
        <taxon>Streptomyces</taxon>
    </lineage>
</organism>
<feature type="region of interest" description="Disordered" evidence="1">
    <location>
        <begin position="80"/>
        <end position="107"/>
    </location>
</feature>
<dbReference type="EMBL" id="LGUT01001161">
    <property type="protein sequence ID" value="KOG89513.1"/>
    <property type="molecule type" value="Genomic_DNA"/>
</dbReference>
<keyword evidence="3" id="KW-1185">Reference proteome</keyword>
<dbReference type="Proteomes" id="UP000037020">
    <property type="component" value="Unassembled WGS sequence"/>
</dbReference>
<evidence type="ECO:0000256" key="1">
    <source>
        <dbReference type="SAM" id="MobiDB-lite"/>
    </source>
</evidence>